<feature type="binding site" evidence="5">
    <location>
        <position position="151"/>
    </location>
    <ligand>
        <name>Zn(2+)</name>
        <dbReference type="ChEBI" id="CHEBI:29105"/>
    </ligand>
</feature>
<evidence type="ECO:0000256" key="5">
    <source>
        <dbReference type="PIRSR" id="PIRSR000808-3"/>
    </source>
</evidence>
<reference evidence="7 8" key="1">
    <citation type="journal article" date="2016" name="Nat. Commun.">
        <title>Thousands of microbial genomes shed light on interconnected biogeochemical processes in an aquifer system.</title>
        <authorList>
            <person name="Anantharaman K."/>
            <person name="Brown C.T."/>
            <person name="Hug L.A."/>
            <person name="Sharon I."/>
            <person name="Castelle C.J."/>
            <person name="Probst A.J."/>
            <person name="Thomas B.C."/>
            <person name="Singh A."/>
            <person name="Wilkins M.J."/>
            <person name="Karaoz U."/>
            <person name="Brodie E.L."/>
            <person name="Williams K.H."/>
            <person name="Hubbard S.S."/>
            <person name="Banfield J.F."/>
        </authorList>
    </citation>
    <scope>NUCLEOTIDE SEQUENCE [LARGE SCALE GENOMIC DNA]</scope>
</reference>
<dbReference type="InterPro" id="IPR001937">
    <property type="entry name" value="GalP_UDPtransf1"/>
</dbReference>
<dbReference type="STRING" id="1797542.A3J59_03675"/>
<dbReference type="PANTHER" id="PTHR42763">
    <property type="entry name" value="ADP-GLUCOSE PHOSPHORYLASE"/>
    <property type="match status" value="1"/>
</dbReference>
<proteinExistence type="predicted"/>
<dbReference type="Gene3D" id="3.30.428.10">
    <property type="entry name" value="HIT-like"/>
    <property type="match status" value="2"/>
</dbReference>
<evidence type="ECO:0000313" key="8">
    <source>
        <dbReference type="Proteomes" id="UP000177310"/>
    </source>
</evidence>
<dbReference type="PANTHER" id="PTHR42763:SF2">
    <property type="entry name" value="ADP-GLUCOSE PHOSPHORYLASE"/>
    <property type="match status" value="1"/>
</dbReference>
<keyword evidence="5" id="KW-0862">Zinc</keyword>
<organism evidence="7 8">
    <name type="scientific">Candidatus Buchananbacteria bacterium RIFCSPHIGHO2_02_FULL_56_16</name>
    <dbReference type="NCBI Taxonomy" id="1797542"/>
    <lineage>
        <taxon>Bacteria</taxon>
        <taxon>Candidatus Buchananiibacteriota</taxon>
    </lineage>
</organism>
<gene>
    <name evidence="7" type="ORF">A3J59_03675</name>
</gene>
<evidence type="ECO:0000256" key="2">
    <source>
        <dbReference type="ARBA" id="ARBA00022695"/>
    </source>
</evidence>
<evidence type="ECO:0000259" key="6">
    <source>
        <dbReference type="Pfam" id="PF01087"/>
    </source>
</evidence>
<comment type="cofactor">
    <cofactor evidence="5">
        <name>Zn(2+)</name>
        <dbReference type="ChEBI" id="CHEBI:29105"/>
    </cofactor>
    <text evidence="5">Binds 1 zinc ion per subunit.</text>
</comment>
<dbReference type="AlphaFoldDB" id="A0A1G1YJ62"/>
<protein>
    <recommendedName>
        <fullName evidence="6">Galactose-1-phosphate uridyl transferase N-terminal domain-containing protein</fullName>
    </recommendedName>
</protein>
<dbReference type="EMBL" id="MHIL01000015">
    <property type="protein sequence ID" value="OGY51740.1"/>
    <property type="molecule type" value="Genomic_DNA"/>
</dbReference>
<keyword evidence="3" id="KW-0119">Carbohydrate metabolism</keyword>
<keyword evidence="5" id="KW-0479">Metal-binding</keyword>
<feature type="domain" description="Galactose-1-phosphate uridyl transferase N-terminal" evidence="6">
    <location>
        <begin position="83"/>
        <end position="163"/>
    </location>
</feature>
<evidence type="ECO:0000256" key="3">
    <source>
        <dbReference type="ARBA" id="ARBA00023277"/>
    </source>
</evidence>
<feature type="binding site" evidence="5">
    <location>
        <position position="44"/>
    </location>
    <ligand>
        <name>Zn(2+)</name>
        <dbReference type="ChEBI" id="CHEBI:29105"/>
    </ligand>
</feature>
<dbReference type="PIRSF" id="PIRSF000808">
    <property type="entry name" value="GalT"/>
    <property type="match status" value="1"/>
</dbReference>
<keyword evidence="2" id="KW-0548">Nucleotidyltransferase</keyword>
<dbReference type="Proteomes" id="UP000177310">
    <property type="component" value="Unassembled WGS sequence"/>
</dbReference>
<feature type="binding site" evidence="5">
    <location>
        <position position="41"/>
    </location>
    <ligand>
        <name>Zn(2+)</name>
        <dbReference type="ChEBI" id="CHEBI:29105"/>
    </ligand>
</feature>
<sequence>MHSEIRKDYIQEKYVIIAPRRGKRPRDVERRVAPSVAAADCTFCPGQVGHGNRILATVTATRDRGEPWAIKVLANKFPAVTVANPKAYGHQEVVIETPDHRRETETLSPDRVAEIFKVYADRTRVISKDKKIEYILIFKNDGGAAGASLRHAHSQIFASKFLPPHLKDKSQRVQAYKLEHGRCVYCEVIDKERHGPRLIAQDSNVIAFCPWAPMHNYEAWLMPKRHLDNVTGLNAAERLSFAKLLQKVLKKINRLGLPYNYYFHQVIHDEDQHLYLKVTPRGSVWAGVEIGSGLIINPVSPEAAARFYRGR</sequence>
<dbReference type="Pfam" id="PF01087">
    <property type="entry name" value="GalP_UDP_transf"/>
    <property type="match status" value="1"/>
</dbReference>
<feature type="active site" description="Tele-UMP-histidine intermediate" evidence="4">
    <location>
        <position position="153"/>
    </location>
</feature>
<dbReference type="GO" id="GO:0006012">
    <property type="term" value="P:galactose metabolic process"/>
    <property type="evidence" value="ECO:0007669"/>
    <property type="project" value="InterPro"/>
</dbReference>
<evidence type="ECO:0000313" key="7">
    <source>
        <dbReference type="EMBL" id="OGY51740.1"/>
    </source>
</evidence>
<evidence type="ECO:0000256" key="4">
    <source>
        <dbReference type="PIRSR" id="PIRSR000808-1"/>
    </source>
</evidence>
<dbReference type="InterPro" id="IPR053177">
    <property type="entry name" value="ADP-glucose_phosphorylase"/>
</dbReference>
<evidence type="ECO:0000256" key="1">
    <source>
        <dbReference type="ARBA" id="ARBA00022679"/>
    </source>
</evidence>
<dbReference type="GO" id="GO:0008108">
    <property type="term" value="F:UDP-glucose:hexose-1-phosphate uridylyltransferase activity"/>
    <property type="evidence" value="ECO:0007669"/>
    <property type="project" value="InterPro"/>
</dbReference>
<dbReference type="InterPro" id="IPR036265">
    <property type="entry name" value="HIT-like_sf"/>
</dbReference>
<comment type="caution">
    <text evidence="7">The sequence shown here is derived from an EMBL/GenBank/DDBJ whole genome shotgun (WGS) entry which is preliminary data.</text>
</comment>
<feature type="binding site" evidence="5">
    <location>
        <position position="100"/>
    </location>
    <ligand>
        <name>Zn(2+)</name>
        <dbReference type="ChEBI" id="CHEBI:29105"/>
    </ligand>
</feature>
<keyword evidence="1" id="KW-0808">Transferase</keyword>
<dbReference type="GO" id="GO:0008270">
    <property type="term" value="F:zinc ion binding"/>
    <property type="evidence" value="ECO:0007669"/>
    <property type="project" value="InterPro"/>
</dbReference>
<dbReference type="InterPro" id="IPR005849">
    <property type="entry name" value="GalP_Utransf_N"/>
</dbReference>
<name>A0A1G1YJ62_9BACT</name>
<dbReference type="SUPFAM" id="SSF54197">
    <property type="entry name" value="HIT-like"/>
    <property type="match status" value="2"/>
</dbReference>
<accession>A0A1G1YJ62</accession>